<proteinExistence type="predicted"/>
<gene>
    <name evidence="2" type="ORF">EZH22_10350</name>
</gene>
<evidence type="ECO:0000313" key="2">
    <source>
        <dbReference type="EMBL" id="QRG08644.1"/>
    </source>
</evidence>
<keyword evidence="3" id="KW-1185">Reference proteome</keyword>
<name>A0A974PSN1_9HYPH</name>
<dbReference type="EMBL" id="CP063362">
    <property type="protein sequence ID" value="QRG08644.1"/>
    <property type="molecule type" value="Genomic_DNA"/>
</dbReference>
<evidence type="ECO:0000256" key="1">
    <source>
        <dbReference type="SAM" id="MobiDB-lite"/>
    </source>
</evidence>
<dbReference type="AlphaFoldDB" id="A0A974PSN1"/>
<protein>
    <submittedName>
        <fullName evidence="2">Uncharacterized protein</fullName>
    </submittedName>
</protein>
<sequence>MLMEANGTEGLVPGAPIVIGFAADANGWTYPVARLLPETSGTPDASLAGERAGHDR</sequence>
<accession>A0A974PSN1</accession>
<organism evidence="2 3">
    <name type="scientific">Xanthobacter dioxanivorans</name>
    <dbReference type="NCBI Taxonomy" id="2528964"/>
    <lineage>
        <taxon>Bacteria</taxon>
        <taxon>Pseudomonadati</taxon>
        <taxon>Pseudomonadota</taxon>
        <taxon>Alphaproteobacteria</taxon>
        <taxon>Hyphomicrobiales</taxon>
        <taxon>Xanthobacteraceae</taxon>
        <taxon>Xanthobacter</taxon>
    </lineage>
</organism>
<evidence type="ECO:0000313" key="3">
    <source>
        <dbReference type="Proteomes" id="UP000596427"/>
    </source>
</evidence>
<dbReference type="Proteomes" id="UP000596427">
    <property type="component" value="Chromosome"/>
</dbReference>
<feature type="region of interest" description="Disordered" evidence="1">
    <location>
        <begin position="36"/>
        <end position="56"/>
    </location>
</feature>
<dbReference type="KEGG" id="xdi:EZH22_10350"/>
<reference evidence="2 3" key="1">
    <citation type="submission" date="2020-10" db="EMBL/GenBank/DDBJ databases">
        <title>Degradation of 1,4-Dioxane by Xanthobacter sp. YN2, via a Novel Group-2 Soluble Di-Iron Monooxygenase.</title>
        <authorList>
            <person name="Ma F."/>
            <person name="Wang Y."/>
            <person name="Yang J."/>
            <person name="Guo H."/>
            <person name="Su D."/>
            <person name="Yu L."/>
        </authorList>
    </citation>
    <scope>NUCLEOTIDE SEQUENCE [LARGE SCALE GENOMIC DNA]</scope>
    <source>
        <strain evidence="2 3">YN2</strain>
    </source>
</reference>